<evidence type="ECO:0008006" key="3">
    <source>
        <dbReference type="Google" id="ProtNLM"/>
    </source>
</evidence>
<protein>
    <recommendedName>
        <fullName evidence="3">Tetratricopeptide repeat-containing protein</fullName>
    </recommendedName>
</protein>
<name>A0A1H1X672_9ACTN</name>
<reference evidence="1 2" key="1">
    <citation type="submission" date="2016-10" db="EMBL/GenBank/DDBJ databases">
        <authorList>
            <person name="de Groot N.N."/>
        </authorList>
    </citation>
    <scope>NUCLEOTIDE SEQUENCE [LARGE SCALE GENOMIC DNA]</scope>
    <source>
        <strain evidence="1 2">DSM 21800</strain>
    </source>
</reference>
<dbReference type="AlphaFoldDB" id="A0A1H1X672"/>
<dbReference type="EMBL" id="LT629772">
    <property type="protein sequence ID" value="SDT04571.1"/>
    <property type="molecule type" value="Genomic_DNA"/>
</dbReference>
<dbReference type="RefSeq" id="WP_091527131.1">
    <property type="nucleotide sequence ID" value="NZ_LT629772.1"/>
</dbReference>
<dbReference type="STRING" id="630515.SAMN04489812_3939"/>
<sequence length="207" mass="22660">MSRTISSDDITDLEDSGVDSAQIAATLLDWVAEDDVRYGVDVSPAELLSLAATHAGIAGDAEQHWELLERARAADGETAIDVEAKMIAALLYRGDKEAAMALADELRRAGVRSILSYSIVSDALSEHGEDRAALRWLNMGLRGFERIYGDDPDEDELELLDDLLLARIVLRRRMGLAPDSYDEEALAMNEEELIAELVAEPDSADNE</sequence>
<accession>A0A1H1X672</accession>
<organism evidence="1 2">
    <name type="scientific">Microlunatus soli</name>
    <dbReference type="NCBI Taxonomy" id="630515"/>
    <lineage>
        <taxon>Bacteria</taxon>
        <taxon>Bacillati</taxon>
        <taxon>Actinomycetota</taxon>
        <taxon>Actinomycetes</taxon>
        <taxon>Propionibacteriales</taxon>
        <taxon>Propionibacteriaceae</taxon>
        <taxon>Microlunatus</taxon>
    </lineage>
</organism>
<dbReference type="OrthoDB" id="3211351at2"/>
<proteinExistence type="predicted"/>
<dbReference type="Proteomes" id="UP000199103">
    <property type="component" value="Chromosome I"/>
</dbReference>
<evidence type="ECO:0000313" key="2">
    <source>
        <dbReference type="Proteomes" id="UP000199103"/>
    </source>
</evidence>
<keyword evidence="2" id="KW-1185">Reference proteome</keyword>
<gene>
    <name evidence="1" type="ORF">SAMN04489812_3939</name>
</gene>
<evidence type="ECO:0000313" key="1">
    <source>
        <dbReference type="EMBL" id="SDT04571.1"/>
    </source>
</evidence>